<dbReference type="OrthoDB" id="9797162at2"/>
<sequence length="370" mass="42190">MALMKNGLGDAAIRRIANAIGHVDPLFDGKLFTRMALQGLDELELKQRVSHIIHCLHCCLNKDFAAMSQLLVTIVPIWQRHQTSEPNAGFAAWPLIDYVAQYGLDEPQIALETLKQLTSLFSAEFAIRPFIVRYPDICHRYFLSWVHDDCEHVRRLVSEGTRPRLPWGLRLTEFVVDPTPNLVLLSVLNNDSSVYVRRSVANHLNDIAKDHPNVVLKICYQWQANASPYTQWIIKHATRSLVKQGHPEVFNLLGYNQNLALMPVQLLIAQQQLEMGQALEFEFALCLMGQTEQACVVDFAIDFVKSNGKTNNKVFKLKNIRLRPREALHFKKSFSFKKISTRQYYAGLHQLSILVNGNKVASQTFMLQAP</sequence>
<accession>A4C3V0</accession>
<dbReference type="EMBL" id="AAOH01000001">
    <property type="protein sequence ID" value="EAR30232.1"/>
    <property type="molecule type" value="Genomic_DNA"/>
</dbReference>
<dbReference type="STRING" id="87626.PTD2_01646"/>
<dbReference type="InterPro" id="IPR016024">
    <property type="entry name" value="ARM-type_fold"/>
</dbReference>
<dbReference type="Gene3D" id="1.25.40.290">
    <property type="entry name" value="ARM repeat domains"/>
    <property type="match status" value="1"/>
</dbReference>
<dbReference type="SUPFAM" id="SSF48371">
    <property type="entry name" value="ARM repeat"/>
    <property type="match status" value="1"/>
</dbReference>
<dbReference type="RefSeq" id="WP_009836532.1">
    <property type="nucleotide sequence ID" value="NZ_AAOH01000001.1"/>
</dbReference>
<evidence type="ECO:0000313" key="1">
    <source>
        <dbReference type="EMBL" id="EAR30232.1"/>
    </source>
</evidence>
<dbReference type="Proteomes" id="UP000006201">
    <property type="component" value="Unassembled WGS sequence"/>
</dbReference>
<dbReference type="HOGENOM" id="CLU_064289_0_0_6"/>
<dbReference type="AlphaFoldDB" id="A4C3V0"/>
<comment type="caution">
    <text evidence="1">The sequence shown here is derived from an EMBL/GenBank/DDBJ whole genome shotgun (WGS) entry which is preliminary data.</text>
</comment>
<dbReference type="eggNOG" id="COG4335">
    <property type="taxonomic scope" value="Bacteria"/>
</dbReference>
<organism evidence="1 2">
    <name type="scientific">Pseudoalteromonas tunicata D2</name>
    <dbReference type="NCBI Taxonomy" id="87626"/>
    <lineage>
        <taxon>Bacteria</taxon>
        <taxon>Pseudomonadati</taxon>
        <taxon>Pseudomonadota</taxon>
        <taxon>Gammaproteobacteria</taxon>
        <taxon>Alteromonadales</taxon>
        <taxon>Pseudoalteromonadaceae</taxon>
        <taxon>Pseudoalteromonas</taxon>
    </lineage>
</organism>
<proteinExistence type="predicted"/>
<gene>
    <name evidence="1" type="ORF">PTD2_01646</name>
</gene>
<keyword evidence="2" id="KW-1185">Reference proteome</keyword>
<reference evidence="1 2" key="1">
    <citation type="submission" date="2006-02" db="EMBL/GenBank/DDBJ databases">
        <authorList>
            <person name="Moran M.A."/>
            <person name="Kjelleberg S."/>
            <person name="Egan S."/>
            <person name="Saunders N."/>
            <person name="Thomas T."/>
            <person name="Ferriera S."/>
            <person name="Johnson J."/>
            <person name="Kravitz S."/>
            <person name="Halpern A."/>
            <person name="Remington K."/>
            <person name="Beeson K."/>
            <person name="Tran B."/>
            <person name="Rogers Y.-H."/>
            <person name="Friedman R."/>
            <person name="Venter J.C."/>
        </authorList>
    </citation>
    <scope>NUCLEOTIDE SEQUENCE [LARGE SCALE GENOMIC DNA]</scope>
    <source>
        <strain evidence="1 2">D2</strain>
    </source>
</reference>
<evidence type="ECO:0000313" key="2">
    <source>
        <dbReference type="Proteomes" id="UP000006201"/>
    </source>
</evidence>
<name>A4C3V0_9GAMM</name>
<protein>
    <submittedName>
        <fullName evidence="1">Putative DNA alkylation repair enzyme</fullName>
    </submittedName>
</protein>